<comment type="subcellular location">
    <subcellularLocation>
        <location evidence="1">Cell membrane</location>
        <topology evidence="1">Multi-pass membrane protein</topology>
    </subcellularLocation>
</comment>
<protein>
    <submittedName>
        <fullName evidence="12">Lipid A export ATP-binding/permease protein MsbA</fullName>
    </submittedName>
</protein>
<feature type="transmembrane region" description="Helical" evidence="9">
    <location>
        <begin position="21"/>
        <end position="40"/>
    </location>
</feature>
<organism evidence="12 13">
    <name type="scientific">Cardiobacterium hominis</name>
    <dbReference type="NCBI Taxonomy" id="2718"/>
    <lineage>
        <taxon>Bacteria</taxon>
        <taxon>Pseudomonadati</taxon>
        <taxon>Pseudomonadota</taxon>
        <taxon>Gammaproteobacteria</taxon>
        <taxon>Cardiobacteriales</taxon>
        <taxon>Cardiobacteriaceae</taxon>
        <taxon>Cardiobacterium</taxon>
    </lineage>
</organism>
<dbReference type="InterPro" id="IPR003439">
    <property type="entry name" value="ABC_transporter-like_ATP-bd"/>
</dbReference>
<evidence type="ECO:0000256" key="2">
    <source>
        <dbReference type="ARBA" id="ARBA00022448"/>
    </source>
</evidence>
<dbReference type="GO" id="GO:0005524">
    <property type="term" value="F:ATP binding"/>
    <property type="evidence" value="ECO:0007669"/>
    <property type="project" value="UniProtKB-KW"/>
</dbReference>
<evidence type="ECO:0000259" key="10">
    <source>
        <dbReference type="PROSITE" id="PS50893"/>
    </source>
</evidence>
<evidence type="ECO:0000259" key="11">
    <source>
        <dbReference type="PROSITE" id="PS50929"/>
    </source>
</evidence>
<dbReference type="PANTHER" id="PTHR43394">
    <property type="entry name" value="ATP-DEPENDENT PERMEASE MDL1, MITOCHONDRIAL"/>
    <property type="match status" value="1"/>
</dbReference>
<reference evidence="13" key="1">
    <citation type="submission" date="2016-04" db="EMBL/GenBank/DDBJ databases">
        <authorList>
            <person name="Tagini F."/>
        </authorList>
    </citation>
    <scope>NUCLEOTIDE SEQUENCE [LARGE SCALE GENOMIC DNA]</scope>
    <source>
        <strain evidence="13">CHUV0807</strain>
    </source>
</reference>
<keyword evidence="7 9" id="KW-1133">Transmembrane helix</keyword>
<evidence type="ECO:0000256" key="7">
    <source>
        <dbReference type="ARBA" id="ARBA00022989"/>
    </source>
</evidence>
<dbReference type="PROSITE" id="PS50893">
    <property type="entry name" value="ABC_TRANSPORTER_2"/>
    <property type="match status" value="1"/>
</dbReference>
<feature type="transmembrane region" description="Helical" evidence="9">
    <location>
        <begin position="142"/>
        <end position="163"/>
    </location>
</feature>
<dbReference type="InterPro" id="IPR039421">
    <property type="entry name" value="Type_1_exporter"/>
</dbReference>
<keyword evidence="6 12" id="KW-0067">ATP-binding</keyword>
<dbReference type="InterPro" id="IPR011527">
    <property type="entry name" value="ABC1_TM_dom"/>
</dbReference>
<dbReference type="Pfam" id="PF00005">
    <property type="entry name" value="ABC_tran"/>
    <property type="match status" value="1"/>
</dbReference>
<dbReference type="GO" id="GO:0015421">
    <property type="term" value="F:ABC-type oligopeptide transporter activity"/>
    <property type="evidence" value="ECO:0007669"/>
    <property type="project" value="TreeGrafter"/>
</dbReference>
<dbReference type="SMART" id="SM00382">
    <property type="entry name" value="AAA"/>
    <property type="match status" value="1"/>
</dbReference>
<evidence type="ECO:0000256" key="5">
    <source>
        <dbReference type="ARBA" id="ARBA00022741"/>
    </source>
</evidence>
<dbReference type="CDD" id="cd18564">
    <property type="entry name" value="ABC_6TM_exporter_like"/>
    <property type="match status" value="1"/>
</dbReference>
<dbReference type="PROSITE" id="PS00211">
    <property type="entry name" value="ABC_TRANSPORTER_1"/>
    <property type="match status" value="1"/>
</dbReference>
<dbReference type="Proteomes" id="UP000190837">
    <property type="component" value="Unassembled WGS sequence"/>
</dbReference>
<dbReference type="InterPro" id="IPR036640">
    <property type="entry name" value="ABC1_TM_sf"/>
</dbReference>
<evidence type="ECO:0000313" key="13">
    <source>
        <dbReference type="Proteomes" id="UP000190837"/>
    </source>
</evidence>
<evidence type="ECO:0000256" key="9">
    <source>
        <dbReference type="SAM" id="Phobius"/>
    </source>
</evidence>
<feature type="domain" description="ABC transmembrane type-1" evidence="11">
    <location>
        <begin position="25"/>
        <end position="314"/>
    </location>
</feature>
<proteinExistence type="predicted"/>
<dbReference type="PANTHER" id="PTHR43394:SF1">
    <property type="entry name" value="ATP-BINDING CASSETTE SUB-FAMILY B MEMBER 10, MITOCHONDRIAL"/>
    <property type="match status" value="1"/>
</dbReference>
<dbReference type="RefSeq" id="WP_079539534.1">
    <property type="nucleotide sequence ID" value="NZ_CAURWG010000010.1"/>
</dbReference>
<evidence type="ECO:0000256" key="4">
    <source>
        <dbReference type="ARBA" id="ARBA00022692"/>
    </source>
</evidence>
<dbReference type="SUPFAM" id="SSF90123">
    <property type="entry name" value="ABC transporter transmembrane region"/>
    <property type="match status" value="1"/>
</dbReference>
<keyword evidence="2" id="KW-0813">Transport</keyword>
<dbReference type="Gene3D" id="1.20.1560.10">
    <property type="entry name" value="ABC transporter type 1, transmembrane domain"/>
    <property type="match status" value="1"/>
</dbReference>
<evidence type="ECO:0000256" key="6">
    <source>
        <dbReference type="ARBA" id="ARBA00022840"/>
    </source>
</evidence>
<feature type="transmembrane region" description="Helical" evidence="9">
    <location>
        <begin position="60"/>
        <end position="81"/>
    </location>
</feature>
<dbReference type="GO" id="GO:0005886">
    <property type="term" value="C:plasma membrane"/>
    <property type="evidence" value="ECO:0007669"/>
    <property type="project" value="UniProtKB-SubCell"/>
</dbReference>
<dbReference type="GO" id="GO:0016887">
    <property type="term" value="F:ATP hydrolysis activity"/>
    <property type="evidence" value="ECO:0007669"/>
    <property type="project" value="InterPro"/>
</dbReference>
<dbReference type="Gene3D" id="3.40.50.300">
    <property type="entry name" value="P-loop containing nucleotide triphosphate hydrolases"/>
    <property type="match status" value="1"/>
</dbReference>
<name>A0A1C3H2N5_9GAMM</name>
<dbReference type="Pfam" id="PF00664">
    <property type="entry name" value="ABC_membrane"/>
    <property type="match status" value="1"/>
</dbReference>
<dbReference type="AlphaFoldDB" id="A0A1C3H2N5"/>
<keyword evidence="4 9" id="KW-0812">Transmembrane</keyword>
<dbReference type="InterPro" id="IPR003593">
    <property type="entry name" value="AAA+_ATPase"/>
</dbReference>
<dbReference type="SUPFAM" id="SSF52540">
    <property type="entry name" value="P-loop containing nucleoside triphosphate hydrolases"/>
    <property type="match status" value="1"/>
</dbReference>
<evidence type="ECO:0000256" key="1">
    <source>
        <dbReference type="ARBA" id="ARBA00004651"/>
    </source>
</evidence>
<keyword evidence="3" id="KW-1003">Cell membrane</keyword>
<keyword evidence="8 9" id="KW-0472">Membrane</keyword>
<gene>
    <name evidence="12" type="ORF">CHUV0807_0544</name>
</gene>
<accession>A0A1C3H2N5</accession>
<evidence type="ECO:0000256" key="8">
    <source>
        <dbReference type="ARBA" id="ARBA00023136"/>
    </source>
</evidence>
<dbReference type="EMBL" id="FKLO01000024">
    <property type="protein sequence ID" value="SAM59321.1"/>
    <property type="molecule type" value="Genomic_DNA"/>
</dbReference>
<dbReference type="PROSITE" id="PS50929">
    <property type="entry name" value="ABC_TM1F"/>
    <property type="match status" value="1"/>
</dbReference>
<evidence type="ECO:0000256" key="3">
    <source>
        <dbReference type="ARBA" id="ARBA00022475"/>
    </source>
</evidence>
<keyword evidence="5" id="KW-0547">Nucleotide-binding</keyword>
<feature type="domain" description="ABC transporter" evidence="10">
    <location>
        <begin position="348"/>
        <end position="584"/>
    </location>
</feature>
<sequence length="598" mass="65961">MTHTPIRRVLHRFRPYLHGQLPLLLASLAALLGMTLMRLLEPWPLAWIVDNLLKNKTPPLGLSTSQLIWASALAVIAFAALRALCGYLSTIGFARIGTQVLSRVRNDLYNQLLTLPLSYHQKMRPGDLTLRLVNDVSQLKEVTVSALLPMLANIFVLAGMFAVMLALNWQLALLSLIPLPVMWYSAKHSSRLIHEASRRTRSREGALAATASESMAAIRTVQSLTLENKFRHLFEGSDDKAMNADMSTKRLSAGLERTIDLLVACATALVLWQGARQVLAGQLSAGDLLVFISYLKNSMRPVREYAKYAGRLSKALASAERIADILDETPEITDDPYSRPAPPLRGRINLRNLHFHYPGNPKKTFDGLDLEIAAGEHIAIVGPSGIGKSTLAALLLRLYQPQQGRIEIDGHDIRRFQLASLRAQIGLLPQDALLFATSIRDNLTCAAGRAVSERETIAAAKLANAHDFIMAQPEGYNTQIGERGATLSGGQRQRLAIARVALRRCPILILDEPTTGLDRHSETVVRHAIERLIANRTALMITHDLDLAARADRILYIQDGKIGESGTHQELLAKGGLYAALWRMHRQAMQPEPDARSA</sequence>
<dbReference type="InterPro" id="IPR027417">
    <property type="entry name" value="P-loop_NTPase"/>
</dbReference>
<evidence type="ECO:0000313" key="12">
    <source>
        <dbReference type="EMBL" id="SAM59321.1"/>
    </source>
</evidence>
<dbReference type="FunFam" id="3.40.50.300:FF:000299">
    <property type="entry name" value="ABC transporter ATP-binding protein/permease"/>
    <property type="match status" value="1"/>
</dbReference>
<dbReference type="InterPro" id="IPR017871">
    <property type="entry name" value="ABC_transporter-like_CS"/>
</dbReference>